<evidence type="ECO:0000256" key="1">
    <source>
        <dbReference type="SAM" id="Phobius"/>
    </source>
</evidence>
<accession>A0ABT1KWS4</accession>
<dbReference type="EMBL" id="JANARS010000004">
    <property type="protein sequence ID" value="MCP3422218.1"/>
    <property type="molecule type" value="Genomic_DNA"/>
</dbReference>
<keyword evidence="1" id="KW-1133">Transmembrane helix</keyword>
<keyword evidence="1" id="KW-0812">Transmembrane</keyword>
<keyword evidence="4" id="KW-1185">Reference proteome</keyword>
<dbReference type="InterPro" id="IPR046151">
    <property type="entry name" value="DUF6153"/>
</dbReference>
<feature type="signal peptide" evidence="2">
    <location>
        <begin position="1"/>
        <end position="26"/>
    </location>
</feature>
<organism evidence="3 4">
    <name type="scientific">Nocardioides pinisoli</name>
    <dbReference type="NCBI Taxonomy" id="2950279"/>
    <lineage>
        <taxon>Bacteria</taxon>
        <taxon>Bacillati</taxon>
        <taxon>Actinomycetota</taxon>
        <taxon>Actinomycetes</taxon>
        <taxon>Propionibacteriales</taxon>
        <taxon>Nocardioidaceae</taxon>
        <taxon>Nocardioides</taxon>
    </lineage>
</organism>
<feature type="chain" id="PRO_5045878057" evidence="2">
    <location>
        <begin position="27"/>
        <end position="139"/>
    </location>
</feature>
<protein>
    <submittedName>
        <fullName evidence="3">DUF6153 family protein</fullName>
    </submittedName>
</protein>
<evidence type="ECO:0000313" key="3">
    <source>
        <dbReference type="EMBL" id="MCP3422218.1"/>
    </source>
</evidence>
<comment type="caution">
    <text evidence="3">The sequence shown here is derived from an EMBL/GenBank/DDBJ whole genome shotgun (WGS) entry which is preliminary data.</text>
</comment>
<dbReference type="RefSeq" id="WP_254181422.1">
    <property type="nucleotide sequence ID" value="NZ_JANARS010000004.1"/>
</dbReference>
<feature type="transmembrane region" description="Helical" evidence="1">
    <location>
        <begin position="80"/>
        <end position="99"/>
    </location>
</feature>
<dbReference type="Pfam" id="PF19650">
    <property type="entry name" value="DUF6153"/>
    <property type="match status" value="1"/>
</dbReference>
<evidence type="ECO:0000313" key="4">
    <source>
        <dbReference type="Proteomes" id="UP001204524"/>
    </source>
</evidence>
<gene>
    <name evidence="3" type="ORF">NCI01_10455</name>
</gene>
<sequence>MVRTWWAAVALLAIFAMHGLASHAAAAEPVPVATPSAALGPDAPHAVHHQHPQAVPEAALEPLAALDADGHDGGHHAMQVLGLCVAVLATAAIALLRLARPTRGVLAVRPRALRTASAPVAVSNAHAPPDLHALSVLRC</sequence>
<keyword evidence="2" id="KW-0732">Signal</keyword>
<keyword evidence="1" id="KW-0472">Membrane</keyword>
<reference evidence="3 4" key="1">
    <citation type="submission" date="2022-06" db="EMBL/GenBank/DDBJ databases">
        <authorList>
            <person name="So Y."/>
        </authorList>
    </citation>
    <scope>NUCLEOTIDE SEQUENCE [LARGE SCALE GENOMIC DNA]</scope>
    <source>
        <strain evidence="3 4">STR3</strain>
    </source>
</reference>
<dbReference type="Proteomes" id="UP001204524">
    <property type="component" value="Unassembled WGS sequence"/>
</dbReference>
<evidence type="ECO:0000256" key="2">
    <source>
        <dbReference type="SAM" id="SignalP"/>
    </source>
</evidence>
<name>A0ABT1KWS4_9ACTN</name>
<proteinExistence type="predicted"/>